<reference evidence="2" key="1">
    <citation type="journal article" date="2022" name="bioRxiv">
        <title>Discovery and biosynthetic assessment of Streptomyces ortus sp nov. isolated from a deep-sea sponge.</title>
        <authorList>
            <person name="Williams S.E."/>
        </authorList>
    </citation>
    <scope>NUCLEOTIDE SEQUENCE</scope>
    <source>
        <strain evidence="2">A15ISP2-DRY2</strain>
    </source>
</reference>
<accession>A0ABT3VK21</accession>
<feature type="compositionally biased region" description="Basic residues" evidence="1">
    <location>
        <begin position="24"/>
        <end position="45"/>
    </location>
</feature>
<organism evidence="2 3">
    <name type="scientific">Streptomyces ortus</name>
    <dbReference type="NCBI Taxonomy" id="2867268"/>
    <lineage>
        <taxon>Bacteria</taxon>
        <taxon>Bacillati</taxon>
        <taxon>Actinomycetota</taxon>
        <taxon>Actinomycetes</taxon>
        <taxon>Kitasatosporales</taxon>
        <taxon>Streptomycetaceae</taxon>
        <taxon>Streptomyces</taxon>
    </lineage>
</organism>
<gene>
    <name evidence="2" type="ORF">K3769_40040</name>
</gene>
<evidence type="ECO:0008006" key="4">
    <source>
        <dbReference type="Google" id="ProtNLM"/>
    </source>
</evidence>
<evidence type="ECO:0000256" key="1">
    <source>
        <dbReference type="SAM" id="MobiDB-lite"/>
    </source>
</evidence>
<protein>
    <recommendedName>
        <fullName evidence="4">30S ribosomal protein S20</fullName>
    </recommendedName>
</protein>
<proteinExistence type="predicted"/>
<sequence>MARKSVFDDMIKRSTRFNKDSGKAFRKGLKSSRKKGKGKKRAKRNERHIEALAGQLQEITQQLAVLTAVREERDRGAVQHKA</sequence>
<dbReference type="RefSeq" id="WP_267031118.1">
    <property type="nucleotide sequence ID" value="NZ_JAIFZO010000002.1"/>
</dbReference>
<name>A0ABT3VK21_9ACTN</name>
<dbReference type="EMBL" id="JAIFZO010000002">
    <property type="protein sequence ID" value="MCX4238861.1"/>
    <property type="molecule type" value="Genomic_DNA"/>
</dbReference>
<evidence type="ECO:0000313" key="3">
    <source>
        <dbReference type="Proteomes" id="UP001165590"/>
    </source>
</evidence>
<feature type="region of interest" description="Disordered" evidence="1">
    <location>
        <begin position="18"/>
        <end position="45"/>
    </location>
</feature>
<keyword evidence="3" id="KW-1185">Reference proteome</keyword>
<evidence type="ECO:0000313" key="2">
    <source>
        <dbReference type="EMBL" id="MCX4238861.1"/>
    </source>
</evidence>
<comment type="caution">
    <text evidence="2">The sequence shown here is derived from an EMBL/GenBank/DDBJ whole genome shotgun (WGS) entry which is preliminary data.</text>
</comment>
<dbReference type="Proteomes" id="UP001165590">
    <property type="component" value="Unassembled WGS sequence"/>
</dbReference>